<feature type="signal peptide" evidence="9">
    <location>
        <begin position="1"/>
        <end position="18"/>
    </location>
</feature>
<dbReference type="InterPro" id="IPR017978">
    <property type="entry name" value="GPCR_3_C"/>
</dbReference>
<feature type="transmembrane region" description="Helical" evidence="8">
    <location>
        <begin position="847"/>
        <end position="869"/>
    </location>
</feature>
<name>A0AAD5Y2Z7_9FUNG</name>
<dbReference type="Pfam" id="PF00003">
    <property type="entry name" value="7tm_3"/>
    <property type="match status" value="1"/>
</dbReference>
<dbReference type="EMBL" id="JADGJW010000033">
    <property type="protein sequence ID" value="KAJ3226582.1"/>
    <property type="molecule type" value="Genomic_DNA"/>
</dbReference>
<dbReference type="InterPro" id="IPR028081">
    <property type="entry name" value="Leu-bd"/>
</dbReference>
<evidence type="ECO:0000256" key="7">
    <source>
        <dbReference type="SAM" id="MobiDB-lite"/>
    </source>
</evidence>
<gene>
    <name evidence="11" type="ORF">HK099_004609</name>
</gene>
<dbReference type="PROSITE" id="PS50259">
    <property type="entry name" value="G_PROTEIN_RECEP_F3_4"/>
    <property type="match status" value="1"/>
</dbReference>
<dbReference type="Gene3D" id="3.40.50.2300">
    <property type="match status" value="4"/>
</dbReference>
<feature type="transmembrane region" description="Helical" evidence="8">
    <location>
        <begin position="813"/>
        <end position="835"/>
    </location>
</feature>
<dbReference type="PANTHER" id="PTHR47235:SF1">
    <property type="entry name" value="BLR6548 PROTEIN"/>
    <property type="match status" value="1"/>
</dbReference>
<dbReference type="PANTHER" id="PTHR47235">
    <property type="entry name" value="BLR6548 PROTEIN"/>
    <property type="match status" value="1"/>
</dbReference>
<dbReference type="Proteomes" id="UP001211065">
    <property type="component" value="Unassembled WGS sequence"/>
</dbReference>
<dbReference type="AlphaFoldDB" id="A0AAD5Y2Z7"/>
<comment type="caution">
    <text evidence="11">The sequence shown here is derived from an EMBL/GenBank/DDBJ whole genome shotgun (WGS) entry which is preliminary data.</text>
</comment>
<dbReference type="GO" id="GO:0016020">
    <property type="term" value="C:membrane"/>
    <property type="evidence" value="ECO:0007669"/>
    <property type="project" value="UniProtKB-SubCell"/>
</dbReference>
<dbReference type="GO" id="GO:0004930">
    <property type="term" value="F:G protein-coupled receptor activity"/>
    <property type="evidence" value="ECO:0007669"/>
    <property type="project" value="InterPro"/>
</dbReference>
<evidence type="ECO:0000256" key="4">
    <source>
        <dbReference type="ARBA" id="ARBA00022989"/>
    </source>
</evidence>
<feature type="transmembrane region" description="Helical" evidence="8">
    <location>
        <begin position="970"/>
        <end position="991"/>
    </location>
</feature>
<evidence type="ECO:0000259" key="10">
    <source>
        <dbReference type="PROSITE" id="PS50259"/>
    </source>
</evidence>
<evidence type="ECO:0000313" key="11">
    <source>
        <dbReference type="EMBL" id="KAJ3226582.1"/>
    </source>
</evidence>
<dbReference type="Pfam" id="PF13458">
    <property type="entry name" value="Peripla_BP_6"/>
    <property type="match status" value="2"/>
</dbReference>
<keyword evidence="12" id="KW-1185">Reference proteome</keyword>
<feature type="compositionally biased region" description="Polar residues" evidence="7">
    <location>
        <begin position="1089"/>
        <end position="1121"/>
    </location>
</feature>
<feature type="domain" description="G-protein coupled receptors family 3 profile" evidence="10">
    <location>
        <begin position="811"/>
        <end position="1057"/>
    </location>
</feature>
<feature type="transmembrane region" description="Helical" evidence="8">
    <location>
        <begin position="1032"/>
        <end position="1051"/>
    </location>
</feature>
<keyword evidence="5 8" id="KW-0472">Membrane</keyword>
<keyword evidence="3 9" id="KW-0732">Signal</keyword>
<evidence type="ECO:0000256" key="9">
    <source>
        <dbReference type="SAM" id="SignalP"/>
    </source>
</evidence>
<feature type="region of interest" description="Disordered" evidence="7">
    <location>
        <begin position="1089"/>
        <end position="1162"/>
    </location>
</feature>
<dbReference type="InterPro" id="IPR028082">
    <property type="entry name" value="Peripla_BP_I"/>
</dbReference>
<evidence type="ECO:0000256" key="3">
    <source>
        <dbReference type="ARBA" id="ARBA00022729"/>
    </source>
</evidence>
<feature type="compositionally biased region" description="Low complexity" evidence="7">
    <location>
        <begin position="1124"/>
        <end position="1149"/>
    </location>
</feature>
<evidence type="ECO:0000256" key="1">
    <source>
        <dbReference type="ARBA" id="ARBA00004141"/>
    </source>
</evidence>
<dbReference type="SUPFAM" id="SSF53822">
    <property type="entry name" value="Periplasmic binding protein-like I"/>
    <property type="match status" value="2"/>
</dbReference>
<keyword evidence="4 8" id="KW-1133">Transmembrane helix</keyword>
<feature type="transmembrane region" description="Helical" evidence="8">
    <location>
        <begin position="922"/>
        <end position="945"/>
    </location>
</feature>
<evidence type="ECO:0000256" key="2">
    <source>
        <dbReference type="ARBA" id="ARBA00022692"/>
    </source>
</evidence>
<feature type="chain" id="PRO_5041941687" description="G-protein coupled receptors family 3 profile domain-containing protein" evidence="9">
    <location>
        <begin position="19"/>
        <end position="1187"/>
    </location>
</feature>
<evidence type="ECO:0000313" key="12">
    <source>
        <dbReference type="Proteomes" id="UP001211065"/>
    </source>
</evidence>
<feature type="transmembrane region" description="Helical" evidence="8">
    <location>
        <begin position="1003"/>
        <end position="1026"/>
    </location>
</feature>
<accession>A0AAD5Y2Z7</accession>
<comment type="subcellular location">
    <subcellularLocation>
        <location evidence="1">Membrane</location>
        <topology evidence="1">Multi-pass membrane protein</topology>
    </subcellularLocation>
</comment>
<keyword evidence="2 8" id="KW-0812">Transmembrane</keyword>
<protein>
    <recommendedName>
        <fullName evidence="10">G-protein coupled receptors family 3 profile domain-containing protein</fullName>
    </recommendedName>
</protein>
<proteinExistence type="predicted"/>
<reference evidence="11" key="1">
    <citation type="submission" date="2020-05" db="EMBL/GenBank/DDBJ databases">
        <title>Phylogenomic resolution of chytrid fungi.</title>
        <authorList>
            <person name="Stajich J.E."/>
            <person name="Amses K."/>
            <person name="Simmons R."/>
            <person name="Seto K."/>
            <person name="Myers J."/>
            <person name="Bonds A."/>
            <person name="Quandt C.A."/>
            <person name="Barry K."/>
            <person name="Liu P."/>
            <person name="Grigoriev I."/>
            <person name="Longcore J.E."/>
            <person name="James T.Y."/>
        </authorList>
    </citation>
    <scope>NUCLEOTIDE SEQUENCE</scope>
    <source>
        <strain evidence="11">JEL0476</strain>
    </source>
</reference>
<evidence type="ECO:0000256" key="6">
    <source>
        <dbReference type="ARBA" id="ARBA00023180"/>
    </source>
</evidence>
<evidence type="ECO:0000256" key="5">
    <source>
        <dbReference type="ARBA" id="ARBA00023136"/>
    </source>
</evidence>
<evidence type="ECO:0000256" key="8">
    <source>
        <dbReference type="SAM" id="Phobius"/>
    </source>
</evidence>
<sequence length="1187" mass="134276">MKFFELLFYVLLIRASVSFREIKLGQSCAITGNSRFIGIRLKDGLDAAFSRFNTEEATTLGFSIKLITLDDGYEIETAKNNLIDFIENEEVFALIGTMGTPIVASELNFTRRYVSDKINREFIPVIGHFSGGMSLRAREGEPFPYQIINIRGSYFDESRAMIYFLLEHLSGIKRISVFYQKDAYGQTGLDGITKSLQEKSLSVHSTGHYERNTANVTEGINQIFKGKPQAICMFGTYQAIAPFVVAVKKINPNVVFMAVTFTSPAAVLNEMIKLGGVESSRNFYVTQGLPLYTSKSSSLVKELIRDHSAYQKVNSTVTSVHALFLEGYVTARFAIEIFKKMKLNGIPPEEFTNESFLKTVYSTSIFDIGDLRIGPFGDTSCDLIGAGCRCNQGARKIWISAVNETNQEYYEVPSTNFQFATCGVRFQLPKEIFFAISTNLETSRGMAFVNGLKIAFNAMNEKGVMNGITVSLLINNDGDNATVANDFAKTLKDKKVIALLLPMWNSSFSEARKTLNENSIPIVNDLRVYTSSPSVIQLIPSFFDNVQLLFTFAFNQLRVNTFSAIISTEFHEKEKELKDYLTSSYDQSLSSVILINYDEEIPFFTEPGAIFIIGDESFTYITINKLEAKFVKSYYLIPTFVSSHDLKEKIPAQAEEKTFCTSSVLDYSESDNLIVRSFYKDAESIINYDLSESEYISYLTGLFVVEVLRRSKNFTDPIEFINSIYTTRVFQFQEETFSGFFHHTIFNDTHAFSQNTYDEVDGDGGFCNYGYFENFVTEVKNINKKYHVEVGNNQNLCLNSKKIYHHRNKISEVFMQIFSIIGIIITILSIIYIILVRHENLVKASEINILITSLVGIAMMYCIVLIHVSFHKFDSCMLIQYLDNISFCFIFGGMVAKSYRVAVVLRKSKNIDVRNTFVKQKYFLYFVVFGSTAAICIYLVVWHLMNPKKLLLEDYNGTNIFECVQKYSNIWILVPIFFQLVFIVIGLFLTIQTRASWNQFSEYKLNGIAMYNFSFSMIIIYLVEFAVNDLDLALLVTSIIILYNATVKIFLTLGNKLSFKKEDLRVLRNSVSKNSSFFSEKKFKIPVTDSEQGVEGTSSTSSSPRITENSSSKITNNSSLKIANDSNSKVNKSSGSKINNNSNSKVNNLEVKKNEDSKSASIQSPVVEKLPRVNGEINPKRNSVIMS</sequence>
<keyword evidence="6" id="KW-0325">Glycoprotein</keyword>
<organism evidence="11 12">
    <name type="scientific">Clydaea vesicula</name>
    <dbReference type="NCBI Taxonomy" id="447962"/>
    <lineage>
        <taxon>Eukaryota</taxon>
        <taxon>Fungi</taxon>
        <taxon>Fungi incertae sedis</taxon>
        <taxon>Chytridiomycota</taxon>
        <taxon>Chytridiomycota incertae sedis</taxon>
        <taxon>Chytridiomycetes</taxon>
        <taxon>Lobulomycetales</taxon>
        <taxon>Lobulomycetaceae</taxon>
        <taxon>Clydaea</taxon>
    </lineage>
</organism>
<feature type="transmembrane region" description="Helical" evidence="8">
    <location>
        <begin position="881"/>
        <end position="902"/>
    </location>
</feature>